<evidence type="ECO:0000313" key="2">
    <source>
        <dbReference type="Proteomes" id="UP001195903"/>
    </source>
</evidence>
<gene>
    <name evidence="1" type="ORF">KJI95_09480</name>
</gene>
<sequence>MMTDLLLLLFVAMVAAFFWQLRQMSEIAKLFTEKECKRQRVQLLAIAQLNARPTLGSSTGIGWKACYLFEFSTDGVNLYRGHIHMLGKKIQKIEWPIFPEPQWMEAPTARGTVGGSCGSRGSCSSGSCR</sequence>
<dbReference type="Pfam" id="PF11743">
    <property type="entry name" value="DUF3301"/>
    <property type="match status" value="1"/>
</dbReference>
<dbReference type="Proteomes" id="UP001195903">
    <property type="component" value="Unassembled WGS sequence"/>
</dbReference>
<evidence type="ECO:0000313" key="1">
    <source>
        <dbReference type="EMBL" id="MBT1444751.1"/>
    </source>
</evidence>
<organism evidence="1 2">
    <name type="scientific">Shewanella jiangmenensis</name>
    <dbReference type="NCBI Taxonomy" id="2837387"/>
    <lineage>
        <taxon>Bacteria</taxon>
        <taxon>Pseudomonadati</taxon>
        <taxon>Pseudomonadota</taxon>
        <taxon>Gammaproteobacteria</taxon>
        <taxon>Alteromonadales</taxon>
        <taxon>Shewanellaceae</taxon>
        <taxon>Shewanella</taxon>
    </lineage>
</organism>
<dbReference type="RefSeq" id="WP_214506954.1">
    <property type="nucleotide sequence ID" value="NZ_JAHEPS010000003.1"/>
</dbReference>
<reference evidence="1 2" key="1">
    <citation type="submission" date="2021-05" db="EMBL/GenBank/DDBJ databases">
        <title>Shewanella sp. JM162201.</title>
        <authorList>
            <person name="Xu S."/>
            <person name="Li A."/>
        </authorList>
    </citation>
    <scope>NUCLEOTIDE SEQUENCE [LARGE SCALE GENOMIC DNA]</scope>
    <source>
        <strain evidence="1 2">JM162201</strain>
    </source>
</reference>
<keyword evidence="2" id="KW-1185">Reference proteome</keyword>
<dbReference type="EMBL" id="JAHEPS010000003">
    <property type="protein sequence ID" value="MBT1444751.1"/>
    <property type="molecule type" value="Genomic_DNA"/>
</dbReference>
<dbReference type="InterPro" id="IPR021732">
    <property type="entry name" value="DUF3301"/>
</dbReference>
<name>A0ABS5V559_9GAMM</name>
<accession>A0ABS5V559</accession>
<comment type="caution">
    <text evidence="1">The sequence shown here is derived from an EMBL/GenBank/DDBJ whole genome shotgun (WGS) entry which is preliminary data.</text>
</comment>
<proteinExistence type="predicted"/>
<protein>
    <submittedName>
        <fullName evidence="1">DUF3301 domain-containing protein</fullName>
    </submittedName>
</protein>